<evidence type="ECO:0000313" key="2">
    <source>
        <dbReference type="EMBL" id="PWU22587.1"/>
    </source>
</evidence>
<dbReference type="Pfam" id="PF07963">
    <property type="entry name" value="N_methyl"/>
    <property type="match status" value="1"/>
</dbReference>
<dbReference type="Gene3D" id="3.30.700.10">
    <property type="entry name" value="Glycoprotein, Type 4 Pilin"/>
    <property type="match status" value="1"/>
</dbReference>
<dbReference type="SUPFAM" id="SSF54523">
    <property type="entry name" value="Pili subunits"/>
    <property type="match status" value="1"/>
</dbReference>
<feature type="transmembrane region" description="Helical" evidence="1">
    <location>
        <begin position="21"/>
        <end position="44"/>
    </location>
</feature>
<dbReference type="AlphaFoldDB" id="A0A317JN35"/>
<name>A0A317JN35_9BACT</name>
<evidence type="ECO:0000313" key="3">
    <source>
        <dbReference type="Proteomes" id="UP000246104"/>
    </source>
</evidence>
<dbReference type="NCBIfam" id="TIGR02532">
    <property type="entry name" value="IV_pilin_GFxxxE"/>
    <property type="match status" value="1"/>
</dbReference>
<keyword evidence="1" id="KW-0812">Transmembrane</keyword>
<keyword evidence="1" id="KW-1133">Transmembrane helix</keyword>
<keyword evidence="1" id="KW-0472">Membrane</keyword>
<dbReference type="PROSITE" id="PS00409">
    <property type="entry name" value="PROKAR_NTER_METHYL"/>
    <property type="match status" value="1"/>
</dbReference>
<sequence length="223" mass="24412">MWEFIRYHRSMHSATKHQRGFTLIEILIVASLLAILMILTFVTYDIQVKRGFDSQRKSDFAKLKIAFEDYYNDHKCYPPTVVMNACNSTALQPYMVKVPCDPESKQPYGYVLDSNCGYYGLFTTLDDTKDTDIAKADCSPTCGLPNATYNYAVTDGGTPLSTIVSNAGGTSGANQSSPGNYACDPLGSCNVYANPSQKGCPATFADYSTCQQACGNPANRCLQ</sequence>
<dbReference type="InterPro" id="IPR012902">
    <property type="entry name" value="N_methyl_site"/>
</dbReference>
<organism evidence="2 3">
    <name type="scientific">Candidatus Cerribacteria bacterium 'Amazon FNV 2010 28 9'</name>
    <dbReference type="NCBI Taxonomy" id="2081795"/>
    <lineage>
        <taxon>Bacteria</taxon>
        <taxon>Candidatus Cerribacteria</taxon>
    </lineage>
</organism>
<evidence type="ECO:0008006" key="4">
    <source>
        <dbReference type="Google" id="ProtNLM"/>
    </source>
</evidence>
<dbReference type="Proteomes" id="UP000246104">
    <property type="component" value="Unassembled WGS sequence"/>
</dbReference>
<dbReference type="EMBL" id="PSRQ01000061">
    <property type="protein sequence ID" value="PWU22587.1"/>
    <property type="molecule type" value="Genomic_DNA"/>
</dbReference>
<accession>A0A317JN35</accession>
<reference evidence="2 3" key="1">
    <citation type="submission" date="2018-02" db="EMBL/GenBank/DDBJ databases">
        <title>Genomic Reconstructions from Amazon Rainforest and Pasture Soil Reveal Novel Insights into the Physiology of Candidate Phyla in Tropical Sites.</title>
        <authorList>
            <person name="Kroeger M.E."/>
            <person name="Delmont T."/>
            <person name="Eren A.M."/>
            <person name="Guo J."/>
            <person name="Meyer K.M."/>
            <person name="Khan K."/>
            <person name="Rodrigues J.L.M."/>
            <person name="Bohannan B.J.M."/>
            <person name="Tringe S."/>
            <person name="Borges C.D."/>
            <person name="Tiedje J."/>
            <person name="Tsai S.M."/>
            <person name="Nusslein K."/>
        </authorList>
    </citation>
    <scope>NUCLEOTIDE SEQUENCE [LARGE SCALE GENOMIC DNA]</scope>
    <source>
        <strain evidence="2">Amazon FNV 2010 28 9</strain>
    </source>
</reference>
<protein>
    <recommendedName>
        <fullName evidence="4">Type II secretion system protein GspG C-terminal domain-containing protein</fullName>
    </recommendedName>
</protein>
<gene>
    <name evidence="2" type="ORF">C5B42_05705</name>
</gene>
<proteinExistence type="predicted"/>
<evidence type="ECO:0000256" key="1">
    <source>
        <dbReference type="SAM" id="Phobius"/>
    </source>
</evidence>
<dbReference type="InterPro" id="IPR045584">
    <property type="entry name" value="Pilin-like"/>
</dbReference>
<comment type="caution">
    <text evidence="2">The sequence shown here is derived from an EMBL/GenBank/DDBJ whole genome shotgun (WGS) entry which is preliminary data.</text>
</comment>